<evidence type="ECO:0000313" key="2">
    <source>
        <dbReference type="EMBL" id="KUM87940.1"/>
    </source>
</evidence>
<feature type="region of interest" description="Disordered" evidence="1">
    <location>
        <begin position="157"/>
        <end position="197"/>
    </location>
</feature>
<comment type="caution">
    <text evidence="2">The sequence shown here is derived from an EMBL/GenBank/DDBJ whole genome shotgun (WGS) entry which is preliminary data.</text>
</comment>
<dbReference type="RefSeq" id="WP_067010515.1">
    <property type="nucleotide sequence ID" value="NZ_KQ948062.1"/>
</dbReference>
<reference evidence="2 3" key="1">
    <citation type="submission" date="2015-10" db="EMBL/GenBank/DDBJ databases">
        <title>Draft genome sequence of Streptomyces cellostaticus DSM 40189, type strain for the species Streptomyces cellostaticus.</title>
        <authorList>
            <person name="Ruckert C."/>
            <person name="Winkler A."/>
            <person name="Kalinowski J."/>
            <person name="Kampfer P."/>
            <person name="Glaeser S."/>
        </authorList>
    </citation>
    <scope>NUCLEOTIDE SEQUENCE [LARGE SCALE GENOMIC DNA]</scope>
    <source>
        <strain evidence="2 3">DSM 40189</strain>
    </source>
</reference>
<keyword evidence="3" id="KW-1185">Reference proteome</keyword>
<accession>A0A101N7D2</accession>
<dbReference type="OrthoDB" id="3872177at2"/>
<gene>
    <name evidence="2" type="ORF">AQI88_40370</name>
</gene>
<dbReference type="EMBL" id="LMWL01000096">
    <property type="protein sequence ID" value="KUM87940.1"/>
    <property type="molecule type" value="Genomic_DNA"/>
</dbReference>
<evidence type="ECO:0000313" key="3">
    <source>
        <dbReference type="Proteomes" id="UP000054241"/>
    </source>
</evidence>
<proteinExistence type="predicted"/>
<protein>
    <submittedName>
        <fullName evidence="2">Uncharacterized protein</fullName>
    </submittedName>
</protein>
<organism evidence="2 3">
    <name type="scientific">Streptomyces cellostaticus</name>
    <dbReference type="NCBI Taxonomy" id="67285"/>
    <lineage>
        <taxon>Bacteria</taxon>
        <taxon>Bacillati</taxon>
        <taxon>Actinomycetota</taxon>
        <taxon>Actinomycetes</taxon>
        <taxon>Kitasatosporales</taxon>
        <taxon>Streptomycetaceae</taxon>
        <taxon>Streptomyces</taxon>
    </lineage>
</organism>
<evidence type="ECO:0000256" key="1">
    <source>
        <dbReference type="SAM" id="MobiDB-lite"/>
    </source>
</evidence>
<sequence>QGLKSIAEGINKALEELDSLGAMKGWAGAGRGFTSLEMTGMDVGDDHLGAVLHTFCERWQWGVRDLMQEGNALAEGMGLAAGTFHQTDVYVKGSLKVAYNSAVGDPFASNEKVEKESVDQINHAGQTTGYGAKDRENLVNSVRKTGKGMLWDVATAEVPGSPVSPSMMRDAAGMSDEAYDGEVEKVLGPRPQGGDGN</sequence>
<feature type="non-terminal residue" evidence="2">
    <location>
        <position position="1"/>
    </location>
</feature>
<name>A0A101N7D2_9ACTN</name>
<dbReference type="Proteomes" id="UP000054241">
    <property type="component" value="Unassembled WGS sequence"/>
</dbReference>
<dbReference type="AlphaFoldDB" id="A0A101N7D2"/>